<dbReference type="PANTHER" id="PTHR19446">
    <property type="entry name" value="REVERSE TRANSCRIPTASES"/>
    <property type="match status" value="1"/>
</dbReference>
<keyword evidence="1" id="KW-0472">Membrane</keyword>
<accession>A0A4C1ZBT8</accession>
<dbReference type="Pfam" id="PF00078">
    <property type="entry name" value="RVT_1"/>
    <property type="match status" value="1"/>
</dbReference>
<dbReference type="InterPro" id="IPR000477">
    <property type="entry name" value="RT_dom"/>
</dbReference>
<keyword evidence="3" id="KW-0548">Nucleotidyltransferase</keyword>
<organism evidence="3 4">
    <name type="scientific">Eumeta variegata</name>
    <name type="common">Bagworm moth</name>
    <name type="synonym">Eumeta japonica</name>
    <dbReference type="NCBI Taxonomy" id="151549"/>
    <lineage>
        <taxon>Eukaryota</taxon>
        <taxon>Metazoa</taxon>
        <taxon>Ecdysozoa</taxon>
        <taxon>Arthropoda</taxon>
        <taxon>Hexapoda</taxon>
        <taxon>Insecta</taxon>
        <taxon>Pterygota</taxon>
        <taxon>Neoptera</taxon>
        <taxon>Endopterygota</taxon>
        <taxon>Lepidoptera</taxon>
        <taxon>Glossata</taxon>
        <taxon>Ditrysia</taxon>
        <taxon>Tineoidea</taxon>
        <taxon>Psychidae</taxon>
        <taxon>Oiketicinae</taxon>
        <taxon>Eumeta</taxon>
    </lineage>
</organism>
<feature type="transmembrane region" description="Helical" evidence="1">
    <location>
        <begin position="128"/>
        <end position="149"/>
    </location>
</feature>
<keyword evidence="3" id="KW-0695">RNA-directed DNA polymerase</keyword>
<keyword evidence="1" id="KW-1133">Transmembrane helix</keyword>
<protein>
    <submittedName>
        <fullName evidence="3">Probable RNA-directed DNA polymerase from transposon X-element</fullName>
    </submittedName>
</protein>
<dbReference type="AlphaFoldDB" id="A0A4C1ZBT8"/>
<dbReference type="EMBL" id="BGZK01001699">
    <property type="protein sequence ID" value="GBP84802.1"/>
    <property type="molecule type" value="Genomic_DNA"/>
</dbReference>
<feature type="domain" description="Reverse transcriptase" evidence="2">
    <location>
        <begin position="7"/>
        <end position="118"/>
    </location>
</feature>
<dbReference type="GO" id="GO:0003964">
    <property type="term" value="F:RNA-directed DNA polymerase activity"/>
    <property type="evidence" value="ECO:0007669"/>
    <property type="project" value="UniProtKB-KW"/>
</dbReference>
<evidence type="ECO:0000313" key="4">
    <source>
        <dbReference type="Proteomes" id="UP000299102"/>
    </source>
</evidence>
<name>A0A4C1ZBT8_EUMVA</name>
<dbReference type="Proteomes" id="UP000299102">
    <property type="component" value="Unassembled WGS sequence"/>
</dbReference>
<gene>
    <name evidence="3" type="ORF">EVAR_63684_1</name>
</gene>
<keyword evidence="1" id="KW-0812">Transmembrane</keyword>
<comment type="caution">
    <text evidence="3">The sequence shown here is derived from an EMBL/GenBank/DDBJ whole genome shotgun (WGS) entry which is preliminary data.</text>
</comment>
<dbReference type="OrthoDB" id="10050074at2759"/>
<evidence type="ECO:0000259" key="2">
    <source>
        <dbReference type="Pfam" id="PF00078"/>
    </source>
</evidence>
<reference evidence="3 4" key="1">
    <citation type="journal article" date="2019" name="Commun. Biol.">
        <title>The bagworm genome reveals a unique fibroin gene that provides high tensile strength.</title>
        <authorList>
            <person name="Kono N."/>
            <person name="Nakamura H."/>
            <person name="Ohtoshi R."/>
            <person name="Tomita M."/>
            <person name="Numata K."/>
            <person name="Arakawa K."/>
        </authorList>
    </citation>
    <scope>NUCLEOTIDE SEQUENCE [LARGE SCALE GENOMIC DNA]</scope>
</reference>
<evidence type="ECO:0000313" key="3">
    <source>
        <dbReference type="EMBL" id="GBP84802.1"/>
    </source>
</evidence>
<proteinExistence type="predicted"/>
<evidence type="ECO:0000256" key="1">
    <source>
        <dbReference type="SAM" id="Phobius"/>
    </source>
</evidence>
<keyword evidence="4" id="KW-1185">Reference proteome</keyword>
<keyword evidence="3" id="KW-0808">Transferase</keyword>
<sequence>MGNPKSGKTRKLPGSCRPISLLSGLCKLYEKILKSRLSEYRLGKGLILNKQFDFSPNHSCPQQTLRLVKHIKEGFKTKKKTLVFFLDVAKDFDRDHIERVTKTAAFYHTHLNGMLGRKIKISQRNKRIMYKMCIKTMMIYASLVFAYAAANALCKFQALWNKFCRSITDAYWCVRNSVLHKDLELLTISKYMKGASECFFSIAESHPNLLLLAAASYEALPPFPFICRPQNVLTDPPDALTIEVILPHVSRRSRAWIHKWVRFVSVSSYFLCRDDTQGIIHRASYAPLAPLCAVAAAFSEVVTAFQLTAQPTRHFFRGIFFCEFQLHTICAYGCAGVRYAYLLPSRRNRKKLRALLTLTLSTESDH</sequence>